<reference evidence="1 2" key="1">
    <citation type="submission" date="2020-11" db="EMBL/GenBank/DDBJ databases">
        <title>Complete and Circularized Genome Assembly of a human isolate of Vibrio navarrensis biotype pommerensis with MiSeq and MinION Sequence Data.</title>
        <authorList>
            <person name="Schwartz K."/>
            <person name="Borowiak M."/>
            <person name="Deneke C."/>
            <person name="Balau V."/>
            <person name="Metelmann C."/>
            <person name="Strauch E."/>
        </authorList>
    </citation>
    <scope>NUCLEOTIDE SEQUENCE [LARGE SCALE GENOMIC DNA]</scope>
    <source>
        <strain evidence="1 2">20-VB00237</strain>
    </source>
</reference>
<gene>
    <name evidence="1" type="ORF">I3X05_08810</name>
</gene>
<dbReference type="Proteomes" id="UP000594435">
    <property type="component" value="Chromosome 1"/>
</dbReference>
<accession>A0AAJ4I8K1</accession>
<dbReference type="EMBL" id="CP065217">
    <property type="protein sequence ID" value="QPL52216.1"/>
    <property type="molecule type" value="Genomic_DNA"/>
</dbReference>
<evidence type="ECO:0000313" key="1">
    <source>
        <dbReference type="EMBL" id="QPL52216.1"/>
    </source>
</evidence>
<evidence type="ECO:0000313" key="2">
    <source>
        <dbReference type="Proteomes" id="UP000594435"/>
    </source>
</evidence>
<sequence length="82" mass="9297">MSFWKKALNVAKDVGTAVVSEVEKQANEAREIKQKLEKMSDDELFKVVKNDGFFGSSQKEKGTAFSLLKHRGYSVEDINQRT</sequence>
<protein>
    <submittedName>
        <fullName evidence="1">Uncharacterized protein</fullName>
    </submittedName>
</protein>
<proteinExistence type="predicted"/>
<dbReference type="RefSeq" id="WP_045571287.1">
    <property type="nucleotide sequence ID" value="NZ_CP065217.1"/>
</dbReference>
<dbReference type="AlphaFoldDB" id="A0AAJ4I8K1"/>
<name>A0AAJ4I8K1_9VIBR</name>
<organism evidence="1 2">
    <name type="scientific">Vibrio navarrensis</name>
    <dbReference type="NCBI Taxonomy" id="29495"/>
    <lineage>
        <taxon>Bacteria</taxon>
        <taxon>Pseudomonadati</taxon>
        <taxon>Pseudomonadota</taxon>
        <taxon>Gammaproteobacteria</taxon>
        <taxon>Vibrionales</taxon>
        <taxon>Vibrionaceae</taxon>
        <taxon>Vibrio</taxon>
    </lineage>
</organism>